<feature type="region of interest" description="Disordered" evidence="1">
    <location>
        <begin position="82"/>
        <end position="105"/>
    </location>
</feature>
<reference evidence="3" key="1">
    <citation type="submission" date="2018-10" db="EMBL/GenBank/DDBJ databases">
        <title>De novo assembly of a Great Dane genome.</title>
        <authorList>
            <person name="Kidd J.M."/>
            <person name="Pendleton A.L."/>
            <person name="Shen F."/>
            <person name="Emery S."/>
        </authorList>
    </citation>
    <scope>NUCLEOTIDE SEQUENCE [LARGE SCALE GENOMIC DNA]</scope>
    <source>
        <strain evidence="3">Great Dane</strain>
    </source>
</reference>
<feature type="signal peptide" evidence="2">
    <location>
        <begin position="1"/>
        <end position="18"/>
    </location>
</feature>
<proteinExistence type="predicted"/>
<feature type="compositionally biased region" description="Polar residues" evidence="1">
    <location>
        <begin position="91"/>
        <end position="105"/>
    </location>
</feature>
<feature type="chain" id="PRO_5034449651" description="CD300a molecule" evidence="2">
    <location>
        <begin position="19"/>
        <end position="105"/>
    </location>
</feature>
<evidence type="ECO:0000313" key="3">
    <source>
        <dbReference type="Ensembl" id="ENSCAFP00040006896.1"/>
    </source>
</evidence>
<dbReference type="Ensembl" id="ENSCAFT00040007910.1">
    <property type="protein sequence ID" value="ENSCAFP00040006896.1"/>
    <property type="gene ID" value="ENSCAFG00040004138.1"/>
</dbReference>
<reference evidence="3" key="2">
    <citation type="submission" date="2025-08" db="UniProtKB">
        <authorList>
            <consortium name="Ensembl"/>
        </authorList>
    </citation>
    <scope>IDENTIFICATION</scope>
</reference>
<sequence>AWLPWALLLLWVPAGENSEPLRTPGQATQQGELCYANLELPMWPLRAEPVQPRQVEVEYSTVKASREEPYYSSVVFDFQSEDSKANRIRSQRTLEQETQYSIKNT</sequence>
<evidence type="ECO:0008006" key="5">
    <source>
        <dbReference type="Google" id="ProtNLM"/>
    </source>
</evidence>
<keyword evidence="2" id="KW-0732">Signal</keyword>
<accession>A0A8C0Q0B2</accession>
<dbReference type="Proteomes" id="UP000694542">
    <property type="component" value="Chromosome 9"/>
</dbReference>
<evidence type="ECO:0000313" key="4">
    <source>
        <dbReference type="Proteomes" id="UP000694542"/>
    </source>
</evidence>
<protein>
    <recommendedName>
        <fullName evidence="5">CD300a molecule</fullName>
    </recommendedName>
</protein>
<dbReference type="AlphaFoldDB" id="A0A8C0Q0B2"/>
<organism evidence="3 4">
    <name type="scientific">Canis lupus familiaris</name>
    <name type="common">Dog</name>
    <name type="synonym">Canis familiaris</name>
    <dbReference type="NCBI Taxonomy" id="9615"/>
    <lineage>
        <taxon>Eukaryota</taxon>
        <taxon>Metazoa</taxon>
        <taxon>Chordata</taxon>
        <taxon>Craniata</taxon>
        <taxon>Vertebrata</taxon>
        <taxon>Euteleostomi</taxon>
        <taxon>Mammalia</taxon>
        <taxon>Eutheria</taxon>
        <taxon>Laurasiatheria</taxon>
        <taxon>Carnivora</taxon>
        <taxon>Caniformia</taxon>
        <taxon>Canidae</taxon>
        <taxon>Canis</taxon>
    </lineage>
</organism>
<evidence type="ECO:0000256" key="2">
    <source>
        <dbReference type="SAM" id="SignalP"/>
    </source>
</evidence>
<name>A0A8C0Q0B2_CANLF</name>
<evidence type="ECO:0000256" key="1">
    <source>
        <dbReference type="SAM" id="MobiDB-lite"/>
    </source>
</evidence>